<name>A0A6C6ZRW8_SALHS</name>
<dbReference type="AlphaFoldDB" id="A0A6C6ZRW8"/>
<gene>
    <name evidence="1" type="ordered locus">SeHA_C3236</name>
</gene>
<dbReference type="EMBL" id="CP001120">
    <property type="protein sequence ID" value="ACF69963.1"/>
    <property type="molecule type" value="Genomic_DNA"/>
</dbReference>
<evidence type="ECO:0000313" key="1">
    <source>
        <dbReference type="EMBL" id="ACF69963.1"/>
    </source>
</evidence>
<protein>
    <submittedName>
        <fullName evidence="1">Uncharacterized protein</fullName>
    </submittedName>
</protein>
<reference evidence="1 2" key="1">
    <citation type="journal article" date="2011" name="J. Bacteriol.">
        <title>Comparative genomics of 28 Salmonella enterica isolates: evidence for CRISPR-mediated adaptive sublineage evolution.</title>
        <authorList>
            <person name="Fricke W.F."/>
            <person name="Mammel M.K."/>
            <person name="McDermott P.F."/>
            <person name="Tartera C."/>
            <person name="White D.G."/>
            <person name="Leclerc J.E."/>
            <person name="Ravel J."/>
            <person name="Cebula T.A."/>
        </authorList>
    </citation>
    <scope>NUCLEOTIDE SEQUENCE [LARGE SCALE GENOMIC DNA]</scope>
    <source>
        <strain evidence="1 2">SL476</strain>
    </source>
</reference>
<sequence length="40" mass="4316">MRIELKAVCVCNARRGKKFCAITKKGGSVTGFALVIEGFL</sequence>
<proteinExistence type="predicted"/>
<evidence type="ECO:0000313" key="2">
    <source>
        <dbReference type="Proteomes" id="UP000001866"/>
    </source>
</evidence>
<organism evidence="1 2">
    <name type="scientific">Salmonella heidelberg (strain SL476)</name>
    <dbReference type="NCBI Taxonomy" id="454169"/>
    <lineage>
        <taxon>Bacteria</taxon>
        <taxon>Pseudomonadati</taxon>
        <taxon>Pseudomonadota</taxon>
        <taxon>Gammaproteobacteria</taxon>
        <taxon>Enterobacterales</taxon>
        <taxon>Enterobacteriaceae</taxon>
        <taxon>Salmonella</taxon>
    </lineage>
</organism>
<accession>A0A6C6ZRW8</accession>
<dbReference type="Proteomes" id="UP000001866">
    <property type="component" value="Chromosome"/>
</dbReference>
<dbReference type="KEGG" id="seh:SeHA_C3236"/>